<sequence>MSLARAFTTRRAKVFGNGGDSEGGRPHRSHTVKGSISGPIRSKISGPVELIHTTNMLSYNAPDIQKEPKTSVSTSSLSTRSDADSDHNPPAAYSPPTSPDSPFPREDKDANNAPGTVPNHLSCYFTLPGQNSTAPPPPVPSIPKRAPSHTKKSYESLARKQSISRPSESTSQESLGRRPSVSRLSEQSSRTVSTKSSFSFSRSSSTSTNTSASTHNSVGTHQMPKTSTTAAPPVPPTALSTSVTNQHHKEPASATDSSHPFGHELAQVTELAEEYASTAADKNRAMFVKEERELIDSGLKKFTPEDYISEIQGLFSTFFGEVTHARNPAPQWI</sequence>
<name>A0A194VPH0_CYTMA</name>
<reference evidence="2" key="1">
    <citation type="submission" date="2014-12" db="EMBL/GenBank/DDBJ databases">
        <title>Genome Sequence of Valsa Canker Pathogens Uncovers a Specific Adaption of Colonization on Woody Bark.</title>
        <authorList>
            <person name="Yin Z."/>
            <person name="Liu H."/>
            <person name="Gao X."/>
            <person name="Li Z."/>
            <person name="Song N."/>
            <person name="Ke X."/>
            <person name="Dai Q."/>
            <person name="Wu Y."/>
            <person name="Sun Y."/>
            <person name="Xu J.-R."/>
            <person name="Kang Z.K."/>
            <person name="Wang L."/>
            <person name="Huang L."/>
        </authorList>
    </citation>
    <scope>NUCLEOTIDE SEQUENCE [LARGE SCALE GENOMIC DNA]</scope>
    <source>
        <strain evidence="2">03-8</strain>
    </source>
</reference>
<feature type="compositionally biased region" description="Low complexity" evidence="1">
    <location>
        <begin position="70"/>
        <end position="80"/>
    </location>
</feature>
<gene>
    <name evidence="2" type="ORF">VM1G_01945</name>
</gene>
<evidence type="ECO:0000313" key="2">
    <source>
        <dbReference type="EMBL" id="KUI66069.1"/>
    </source>
</evidence>
<organism evidence="2 3">
    <name type="scientific">Cytospora mali</name>
    <name type="common">Apple Valsa canker fungus</name>
    <name type="synonym">Valsa mali</name>
    <dbReference type="NCBI Taxonomy" id="578113"/>
    <lineage>
        <taxon>Eukaryota</taxon>
        <taxon>Fungi</taxon>
        <taxon>Dikarya</taxon>
        <taxon>Ascomycota</taxon>
        <taxon>Pezizomycotina</taxon>
        <taxon>Sordariomycetes</taxon>
        <taxon>Sordariomycetidae</taxon>
        <taxon>Diaporthales</taxon>
        <taxon>Cytosporaceae</taxon>
        <taxon>Cytospora</taxon>
    </lineage>
</organism>
<feature type="region of interest" description="Disordered" evidence="1">
    <location>
        <begin position="1"/>
        <end position="44"/>
    </location>
</feature>
<accession>A0A194VPH0</accession>
<dbReference type="Proteomes" id="UP000078559">
    <property type="component" value="Chromosome 2"/>
</dbReference>
<evidence type="ECO:0000256" key="1">
    <source>
        <dbReference type="SAM" id="MobiDB-lite"/>
    </source>
</evidence>
<proteinExistence type="predicted"/>
<feature type="region of interest" description="Disordered" evidence="1">
    <location>
        <begin position="59"/>
        <end position="260"/>
    </location>
</feature>
<dbReference type="AlphaFoldDB" id="A0A194VPH0"/>
<dbReference type="SMR" id="A0A194VPH0"/>
<protein>
    <submittedName>
        <fullName evidence="2">Uncharacterized protein</fullName>
    </submittedName>
</protein>
<dbReference type="OrthoDB" id="5419666at2759"/>
<dbReference type="EMBL" id="CM003099">
    <property type="protein sequence ID" value="KUI66069.1"/>
    <property type="molecule type" value="Genomic_DNA"/>
</dbReference>
<feature type="compositionally biased region" description="Low complexity" evidence="1">
    <location>
        <begin position="226"/>
        <end position="244"/>
    </location>
</feature>
<evidence type="ECO:0000313" key="3">
    <source>
        <dbReference type="Proteomes" id="UP000078559"/>
    </source>
</evidence>
<keyword evidence="3" id="KW-1185">Reference proteome</keyword>
<feature type="compositionally biased region" description="Polar residues" evidence="1">
    <location>
        <begin position="159"/>
        <end position="174"/>
    </location>
</feature>
<feature type="compositionally biased region" description="Pro residues" evidence="1">
    <location>
        <begin position="92"/>
        <end position="102"/>
    </location>
</feature>
<feature type="compositionally biased region" description="Low complexity" evidence="1">
    <location>
        <begin position="188"/>
        <end position="218"/>
    </location>
</feature>